<dbReference type="SUPFAM" id="SSF53850">
    <property type="entry name" value="Periplasmic binding protein-like II"/>
    <property type="match status" value="1"/>
</dbReference>
<evidence type="ECO:0000313" key="2">
    <source>
        <dbReference type="EMBL" id="SLN63091.1"/>
    </source>
</evidence>
<dbReference type="EMBL" id="FWFT01000007">
    <property type="protein sequence ID" value="SLN63091.1"/>
    <property type="molecule type" value="Genomic_DNA"/>
</dbReference>
<evidence type="ECO:0000256" key="1">
    <source>
        <dbReference type="SAM" id="SignalP"/>
    </source>
</evidence>
<dbReference type="OrthoDB" id="9787283at2"/>
<dbReference type="PANTHER" id="PTHR43649:SF17">
    <property type="entry name" value="ABC TRANSPORTER SOLUTE BINDING PROTEIN-SUGAR TRANSPORT"/>
    <property type="match status" value="1"/>
</dbReference>
<dbReference type="PANTHER" id="PTHR43649">
    <property type="entry name" value="ARABINOSE-BINDING PROTEIN-RELATED"/>
    <property type="match status" value="1"/>
</dbReference>
<feature type="signal peptide" evidence="1">
    <location>
        <begin position="1"/>
        <end position="22"/>
    </location>
</feature>
<keyword evidence="2" id="KW-0449">Lipoprotein</keyword>
<feature type="chain" id="PRO_5013368703" evidence="1">
    <location>
        <begin position="23"/>
        <end position="520"/>
    </location>
</feature>
<accession>A0A1Y5TJ05</accession>
<dbReference type="RefSeq" id="WP_085865736.1">
    <property type="nucleotide sequence ID" value="NZ_FWFT01000007.1"/>
</dbReference>
<dbReference type="InterPro" id="IPR050490">
    <property type="entry name" value="Bact_solute-bd_prot1"/>
</dbReference>
<sequence>MRKLTIAATLLAGSAITTPAFADGHLRISEEPIELTIQMNHRAYPIYDEEWPVEQVARELTGIHLINDTVGANMRSDENTGRTEALNLMLASGSIPDIVGSSRIRDFVNQFGPEGAFVPLNDLIEEHAPNIAAYYATRPDIEAAVKASDGQMYYIPYLPDGKYGRGYWIRTDWLEALDLEVPQTVEEYENVLRAFKTQDPNGNGLADEVPFFARQWPELIRLVTLWDGRAHGSDTYHDFLIEDGKIDHGYIGEGYRDGIANLARWYEEGLIDAEVFTRGSSARDFLLSENLGGSTHDWFASTSGYNRLSSEIDGFAFEAFLPPASPSGRRIEEHRRILVKPDGWAIGFENEHVVETIKYFDFWFSEEGRRLANFGVEGQQYDMVDGEPIFKQEFLDQGPVNRSLYQVGAQLQGRGYFQDYAYEAQWSNEFALEGIALYDTMPDLLIPDFLGVAFTPEEQAIYDRTWGSIRDYMLERQQGWILGNGDVMEDWDAYIAQLDEMGMQELLVVMQTAYDRQYGG</sequence>
<keyword evidence="1" id="KW-0732">Signal</keyword>
<keyword evidence="3" id="KW-1185">Reference proteome</keyword>
<dbReference type="Proteomes" id="UP000193623">
    <property type="component" value="Unassembled WGS sequence"/>
</dbReference>
<proteinExistence type="predicted"/>
<dbReference type="Gene3D" id="3.40.190.10">
    <property type="entry name" value="Periplasmic binding protein-like II"/>
    <property type="match status" value="2"/>
</dbReference>
<protein>
    <submittedName>
        <fullName evidence="2">Lipoprotein LipO</fullName>
    </submittedName>
</protein>
<evidence type="ECO:0000313" key="3">
    <source>
        <dbReference type="Proteomes" id="UP000193623"/>
    </source>
</evidence>
<name>A0A1Y5TJ05_9RHOB</name>
<organism evidence="2 3">
    <name type="scientific">Pseudooctadecabacter jejudonensis</name>
    <dbReference type="NCBI Taxonomy" id="1391910"/>
    <lineage>
        <taxon>Bacteria</taxon>
        <taxon>Pseudomonadati</taxon>
        <taxon>Pseudomonadota</taxon>
        <taxon>Alphaproteobacteria</taxon>
        <taxon>Rhodobacterales</taxon>
        <taxon>Paracoccaceae</taxon>
        <taxon>Pseudooctadecabacter</taxon>
    </lineage>
</organism>
<dbReference type="AlphaFoldDB" id="A0A1Y5TJ05"/>
<reference evidence="2 3" key="1">
    <citation type="submission" date="2017-03" db="EMBL/GenBank/DDBJ databases">
        <authorList>
            <person name="Afonso C.L."/>
            <person name="Miller P.J."/>
            <person name="Scott M.A."/>
            <person name="Spackman E."/>
            <person name="Goraichik I."/>
            <person name="Dimitrov K.M."/>
            <person name="Suarez D.L."/>
            <person name="Swayne D.E."/>
        </authorList>
    </citation>
    <scope>NUCLEOTIDE SEQUENCE [LARGE SCALE GENOMIC DNA]</scope>
    <source>
        <strain evidence="2 3">CECT 8397</strain>
    </source>
</reference>
<gene>
    <name evidence="2" type="primary">lipO</name>
    <name evidence="2" type="ORF">PSJ8397_03345</name>
</gene>